<dbReference type="InterPro" id="IPR010987">
    <property type="entry name" value="Glutathione-S-Trfase_C-like"/>
</dbReference>
<comment type="subunit">
    <text evidence="3">Homodimer.</text>
</comment>
<dbReference type="PANTHER" id="PTHR11571:SF222">
    <property type="entry name" value="GLUTATHIONE TRANSFERASE"/>
    <property type="match status" value="1"/>
</dbReference>
<dbReference type="InParanoid" id="A0A1S3HBM2"/>
<keyword evidence="9" id="KW-1185">Reference proteome</keyword>
<evidence type="ECO:0000256" key="2">
    <source>
        <dbReference type="ARBA" id="ARBA00005861"/>
    </source>
</evidence>
<gene>
    <name evidence="10" type="primary">LOC106153849</name>
</gene>
<dbReference type="Gene3D" id="1.20.1050.130">
    <property type="match status" value="1"/>
</dbReference>
<dbReference type="KEGG" id="lak:106153849"/>
<protein>
    <recommendedName>
        <fullName evidence="4">glutathione transferase</fullName>
        <ecNumber evidence="4">2.5.1.18</ecNumber>
    </recommendedName>
</protein>
<dbReference type="RefSeq" id="XP_013383413.1">
    <property type="nucleotide sequence ID" value="XM_013527959.1"/>
</dbReference>
<dbReference type="InterPro" id="IPR050213">
    <property type="entry name" value="GST_superfamily"/>
</dbReference>
<evidence type="ECO:0000259" key="7">
    <source>
        <dbReference type="PROSITE" id="PS50404"/>
    </source>
</evidence>
<comment type="function">
    <text evidence="1">Conjugation of reduced glutathione to a wide number of exogenous and endogenous hydrophobic electrophiles.</text>
</comment>
<dbReference type="OrthoDB" id="4951845at2759"/>
<dbReference type="GO" id="GO:0004364">
    <property type="term" value="F:glutathione transferase activity"/>
    <property type="evidence" value="ECO:0007669"/>
    <property type="project" value="UniProtKB-EC"/>
</dbReference>
<dbReference type="GO" id="GO:0042178">
    <property type="term" value="P:xenobiotic catabolic process"/>
    <property type="evidence" value="ECO:0007669"/>
    <property type="project" value="UniProtKB-ARBA"/>
</dbReference>
<dbReference type="PROSITE" id="PS50405">
    <property type="entry name" value="GST_CTER"/>
    <property type="match status" value="1"/>
</dbReference>
<sequence>MAFDLHSPSSCFSVTLAENLKQNNIALDQLPYLIDGDVKIVQSHAILKYFGRQHNLCGTTEEERIRMDIMEHQLEDTLNAHISVCYSTYFGHGKHEDRKAEYLKHLPYTLRQYSEFLADHPWLK</sequence>
<dbReference type="Pfam" id="PF02798">
    <property type="entry name" value="GST_N"/>
    <property type="match status" value="1"/>
</dbReference>
<keyword evidence="5" id="KW-0808">Transferase</keyword>
<organism evidence="9 10">
    <name type="scientific">Lingula anatina</name>
    <name type="common">Brachiopod</name>
    <name type="synonym">Lingula unguis</name>
    <dbReference type="NCBI Taxonomy" id="7574"/>
    <lineage>
        <taxon>Eukaryota</taxon>
        <taxon>Metazoa</taxon>
        <taxon>Spiralia</taxon>
        <taxon>Lophotrochozoa</taxon>
        <taxon>Brachiopoda</taxon>
        <taxon>Linguliformea</taxon>
        <taxon>Lingulata</taxon>
        <taxon>Lingulida</taxon>
        <taxon>Linguloidea</taxon>
        <taxon>Lingulidae</taxon>
        <taxon>Lingula</taxon>
    </lineage>
</organism>
<name>A0A1S3HBM2_LINAN</name>
<evidence type="ECO:0000259" key="8">
    <source>
        <dbReference type="PROSITE" id="PS50405"/>
    </source>
</evidence>
<dbReference type="STRING" id="7574.A0A1S3HBM2"/>
<evidence type="ECO:0000313" key="10">
    <source>
        <dbReference type="RefSeq" id="XP_013383413.1"/>
    </source>
</evidence>
<dbReference type="SUPFAM" id="SSF52833">
    <property type="entry name" value="Thioredoxin-like"/>
    <property type="match status" value="1"/>
</dbReference>
<comment type="similarity">
    <text evidence="2">Belongs to the GST superfamily. Mu family.</text>
</comment>
<comment type="catalytic activity">
    <reaction evidence="6">
        <text>RX + glutathione = an S-substituted glutathione + a halide anion + H(+)</text>
        <dbReference type="Rhea" id="RHEA:16437"/>
        <dbReference type="ChEBI" id="CHEBI:15378"/>
        <dbReference type="ChEBI" id="CHEBI:16042"/>
        <dbReference type="ChEBI" id="CHEBI:17792"/>
        <dbReference type="ChEBI" id="CHEBI:57925"/>
        <dbReference type="ChEBI" id="CHEBI:90779"/>
        <dbReference type="EC" id="2.5.1.18"/>
    </reaction>
</comment>
<dbReference type="GO" id="GO:0006749">
    <property type="term" value="P:glutathione metabolic process"/>
    <property type="evidence" value="ECO:0007669"/>
    <property type="project" value="TreeGrafter"/>
</dbReference>
<dbReference type="InterPro" id="IPR036249">
    <property type="entry name" value="Thioredoxin-like_sf"/>
</dbReference>
<feature type="domain" description="GST C-terminal" evidence="8">
    <location>
        <begin position="60"/>
        <end position="124"/>
    </location>
</feature>
<evidence type="ECO:0000313" key="9">
    <source>
        <dbReference type="Proteomes" id="UP000085678"/>
    </source>
</evidence>
<evidence type="ECO:0000256" key="5">
    <source>
        <dbReference type="ARBA" id="ARBA00022679"/>
    </source>
</evidence>
<accession>A0A1S3HBM2</accession>
<dbReference type="PROSITE" id="PS50404">
    <property type="entry name" value="GST_NTER"/>
    <property type="match status" value="1"/>
</dbReference>
<evidence type="ECO:0000256" key="4">
    <source>
        <dbReference type="ARBA" id="ARBA00012452"/>
    </source>
</evidence>
<evidence type="ECO:0000256" key="1">
    <source>
        <dbReference type="ARBA" id="ARBA00003701"/>
    </source>
</evidence>
<dbReference type="GeneID" id="106153849"/>
<dbReference type="PANTHER" id="PTHR11571">
    <property type="entry name" value="GLUTATHIONE S-TRANSFERASE"/>
    <property type="match status" value="1"/>
</dbReference>
<dbReference type="FunFam" id="1.20.1050.10:FF:000101">
    <property type="entry name" value="Glutathione S-transferase Mu 4"/>
    <property type="match status" value="1"/>
</dbReference>
<evidence type="ECO:0000256" key="6">
    <source>
        <dbReference type="ARBA" id="ARBA00047960"/>
    </source>
</evidence>
<dbReference type="EC" id="2.5.1.18" evidence="4"/>
<proteinExistence type="inferred from homology"/>
<evidence type="ECO:0000256" key="3">
    <source>
        <dbReference type="ARBA" id="ARBA00011738"/>
    </source>
</evidence>
<reference evidence="10" key="1">
    <citation type="submission" date="2025-08" db="UniProtKB">
        <authorList>
            <consortium name="RefSeq"/>
        </authorList>
    </citation>
    <scope>IDENTIFICATION</scope>
    <source>
        <tissue evidence="10">Gonads</tissue>
    </source>
</reference>
<feature type="domain" description="GST N-terminal" evidence="7">
    <location>
        <begin position="1"/>
        <end position="58"/>
    </location>
</feature>
<dbReference type="SUPFAM" id="SSF47616">
    <property type="entry name" value="GST C-terminal domain-like"/>
    <property type="match status" value="1"/>
</dbReference>
<dbReference type="InterPro" id="IPR004045">
    <property type="entry name" value="Glutathione_S-Trfase_N"/>
</dbReference>
<dbReference type="AlphaFoldDB" id="A0A1S3HBM2"/>
<dbReference type="InterPro" id="IPR036282">
    <property type="entry name" value="Glutathione-S-Trfase_C_sf"/>
</dbReference>
<dbReference type="Proteomes" id="UP000085678">
    <property type="component" value="Unplaced"/>
</dbReference>